<feature type="non-terminal residue" evidence="1">
    <location>
        <position position="1"/>
    </location>
</feature>
<evidence type="ECO:0000313" key="2">
    <source>
        <dbReference type="Proteomes" id="UP000652761"/>
    </source>
</evidence>
<dbReference type="Proteomes" id="UP000652761">
    <property type="component" value="Unassembled WGS sequence"/>
</dbReference>
<comment type="caution">
    <text evidence="1">The sequence shown here is derived from an EMBL/GenBank/DDBJ whole genome shotgun (WGS) entry which is preliminary data.</text>
</comment>
<keyword evidence="2" id="KW-1185">Reference proteome</keyword>
<name>A0A843WGA9_COLES</name>
<organism evidence="1 2">
    <name type="scientific">Colocasia esculenta</name>
    <name type="common">Wild taro</name>
    <name type="synonym">Arum esculentum</name>
    <dbReference type="NCBI Taxonomy" id="4460"/>
    <lineage>
        <taxon>Eukaryota</taxon>
        <taxon>Viridiplantae</taxon>
        <taxon>Streptophyta</taxon>
        <taxon>Embryophyta</taxon>
        <taxon>Tracheophyta</taxon>
        <taxon>Spermatophyta</taxon>
        <taxon>Magnoliopsida</taxon>
        <taxon>Liliopsida</taxon>
        <taxon>Araceae</taxon>
        <taxon>Aroideae</taxon>
        <taxon>Colocasieae</taxon>
        <taxon>Colocasia</taxon>
    </lineage>
</organism>
<reference evidence="1" key="1">
    <citation type="submission" date="2017-07" db="EMBL/GenBank/DDBJ databases">
        <title>Taro Niue Genome Assembly and Annotation.</title>
        <authorList>
            <person name="Atibalentja N."/>
            <person name="Keating K."/>
            <person name="Fields C.J."/>
        </authorList>
    </citation>
    <scope>NUCLEOTIDE SEQUENCE</scope>
    <source>
        <strain evidence="1">Niue_2</strain>
        <tissue evidence="1">Leaf</tissue>
    </source>
</reference>
<dbReference type="AlphaFoldDB" id="A0A843WGA9"/>
<sequence length="64" mass="7492">MNVNFLCSLRRYGVWSMIGLQFWEKQPWEGFVDGIRFSYWSFLCVSSCSSRLGSVNTFSSYSSR</sequence>
<proteinExistence type="predicted"/>
<accession>A0A843WGA9</accession>
<protein>
    <submittedName>
        <fullName evidence="1">Uncharacterized protein</fullName>
    </submittedName>
</protein>
<gene>
    <name evidence="1" type="ORF">Taro_036432</name>
</gene>
<dbReference type="EMBL" id="NMUH01003073">
    <property type="protein sequence ID" value="MQM03645.1"/>
    <property type="molecule type" value="Genomic_DNA"/>
</dbReference>
<evidence type="ECO:0000313" key="1">
    <source>
        <dbReference type="EMBL" id="MQM03645.1"/>
    </source>
</evidence>